<dbReference type="InterPro" id="IPR025136">
    <property type="entry name" value="MAP3K_TRAF-bd"/>
</dbReference>
<name>A0A318KUI6_9NEIS</name>
<keyword evidence="3" id="KW-1185">Reference proteome</keyword>
<dbReference type="AlphaFoldDB" id="A0A318KUI6"/>
<comment type="caution">
    <text evidence="2">The sequence shown here is derived from an EMBL/GenBank/DDBJ whole genome shotgun (WGS) entry which is preliminary data.</text>
</comment>
<organism evidence="2 3">
    <name type="scientific">Rivihabitans pingtungensis</name>
    <dbReference type="NCBI Taxonomy" id="1054498"/>
    <lineage>
        <taxon>Bacteria</taxon>
        <taxon>Pseudomonadati</taxon>
        <taxon>Pseudomonadota</taxon>
        <taxon>Betaproteobacteria</taxon>
        <taxon>Neisseriales</taxon>
        <taxon>Aquaspirillaceae</taxon>
        <taxon>Rivihabitans</taxon>
    </lineage>
</organism>
<evidence type="ECO:0000313" key="3">
    <source>
        <dbReference type="Proteomes" id="UP000247555"/>
    </source>
</evidence>
<evidence type="ECO:0000259" key="1">
    <source>
        <dbReference type="Pfam" id="PF13281"/>
    </source>
</evidence>
<sequence length="440" mass="48319">MTPLCFVLMPFGKKPTSDGRLVDFDAVYRQLIHPAICAAGLQALRADEEQVGGVIHKAMFERLILCEFAVADLTSANANVFYELGLRHAVRPHATQLLFAQGWGQLPFDVNLLRALPYTLDASGAPDPAALAGEVAALSQKLRDARHAEADSPVYQLLEGFPDIARLKTDVFRERVDYAETLKTALAQARASRQLAAIDQVAAQLGDVARADAGVVVDVLLSYRALSAWAQMVDWVGKMSPPLRASSLVREQLGLALNRAGRSEEAEQVLLDVIQQRGASSETCGILGRVYKDRWLARLGEGRAIEAAGVLRKAIAEYLRGFEADWRDAYPGINVVTLMEMQETPDPRQAELLPVVRYAVARRMASGQPDYWDYATQLELAVLARDIIGAQTALADALARRREPWEGDTTAKNLQFIIDARHPRGEDCGWMHALVAALRA</sequence>
<dbReference type="RefSeq" id="WP_211309325.1">
    <property type="nucleotide sequence ID" value="NZ_QJKI01000007.1"/>
</dbReference>
<dbReference type="Pfam" id="PF13281">
    <property type="entry name" value="MAP3K_TRAF_bd"/>
    <property type="match status" value="1"/>
</dbReference>
<protein>
    <submittedName>
        <fullName evidence="2">Uncharacterized protein DUF4071</fullName>
    </submittedName>
</protein>
<reference evidence="2 3" key="1">
    <citation type="submission" date="2018-05" db="EMBL/GenBank/DDBJ databases">
        <title>Genomic Encyclopedia of Type Strains, Phase IV (KMG-IV): sequencing the most valuable type-strain genomes for metagenomic binning, comparative biology and taxonomic classification.</title>
        <authorList>
            <person name="Goeker M."/>
        </authorList>
    </citation>
    <scope>NUCLEOTIDE SEQUENCE [LARGE SCALE GENOMIC DNA]</scope>
    <source>
        <strain evidence="2 3">DSM 29661</strain>
    </source>
</reference>
<feature type="domain" description="MAP3K TRAFs-binding" evidence="1">
    <location>
        <begin position="80"/>
        <end position="426"/>
    </location>
</feature>
<accession>A0A318KUI6</accession>
<dbReference type="EMBL" id="QJKI01000007">
    <property type="protein sequence ID" value="PXX79286.1"/>
    <property type="molecule type" value="Genomic_DNA"/>
</dbReference>
<dbReference type="Proteomes" id="UP000247555">
    <property type="component" value="Unassembled WGS sequence"/>
</dbReference>
<evidence type="ECO:0000313" key="2">
    <source>
        <dbReference type="EMBL" id="PXX79286.1"/>
    </source>
</evidence>
<proteinExistence type="predicted"/>
<gene>
    <name evidence="2" type="ORF">DFR34_10736</name>
</gene>